<dbReference type="EMBL" id="RCZG01000010">
    <property type="protein sequence ID" value="TPG31924.1"/>
    <property type="molecule type" value="Genomic_DNA"/>
</dbReference>
<comment type="caution">
    <text evidence="2">The sequence shown here is derived from an EMBL/GenBank/DDBJ whole genome shotgun (WGS) entry which is preliminary data.</text>
</comment>
<feature type="transmembrane region" description="Helical" evidence="1">
    <location>
        <begin position="25"/>
        <end position="51"/>
    </location>
</feature>
<keyword evidence="3" id="KW-1185">Reference proteome</keyword>
<gene>
    <name evidence="2" type="ORF">EAH80_21420</name>
</gene>
<keyword evidence="1" id="KW-0472">Membrane</keyword>
<evidence type="ECO:0000313" key="3">
    <source>
        <dbReference type="Proteomes" id="UP000320095"/>
    </source>
</evidence>
<keyword evidence="1" id="KW-1133">Transmembrane helix</keyword>
<protein>
    <recommendedName>
        <fullName evidence="4">Sodium:proton antiporter</fullName>
    </recommendedName>
</protein>
<evidence type="ECO:0000256" key="1">
    <source>
        <dbReference type="SAM" id="Phobius"/>
    </source>
</evidence>
<accession>A0A502E3M0</accession>
<name>A0A502E3M0_9MYCO</name>
<evidence type="ECO:0000313" key="2">
    <source>
        <dbReference type="EMBL" id="TPG31924.1"/>
    </source>
</evidence>
<dbReference type="Proteomes" id="UP000320095">
    <property type="component" value="Unassembled WGS sequence"/>
</dbReference>
<sequence length="60" mass="6163">MSLDTATIVFGLLAYNVLESPEEDIGLLIVVVVVVVLGSVVLHGFGGPVAAQALARRGSE</sequence>
<evidence type="ECO:0008006" key="4">
    <source>
        <dbReference type="Google" id="ProtNLM"/>
    </source>
</evidence>
<dbReference type="AlphaFoldDB" id="A0A502E3M0"/>
<keyword evidence="1" id="KW-0812">Transmembrane</keyword>
<proteinExistence type="predicted"/>
<reference evidence="2 3" key="1">
    <citation type="journal article" date="2019" name="Environ. Microbiol.">
        <title>Species interactions and distinct microbial communities in high Arctic permafrost affected cryosols are associated with the CH4 and CO2 gas fluxes.</title>
        <authorList>
            <person name="Altshuler I."/>
            <person name="Hamel J."/>
            <person name="Turney S."/>
            <person name="Magnuson E."/>
            <person name="Levesque R."/>
            <person name="Greer C."/>
            <person name="Whyte L.G."/>
        </authorList>
    </citation>
    <scope>NUCLEOTIDE SEQUENCE [LARGE SCALE GENOMIC DNA]</scope>
    <source>
        <strain evidence="2 3">S5.20</strain>
    </source>
</reference>
<organism evidence="2 3">
    <name type="scientific">Mycolicibacterium hodleri</name>
    <dbReference type="NCBI Taxonomy" id="49897"/>
    <lineage>
        <taxon>Bacteria</taxon>
        <taxon>Bacillati</taxon>
        <taxon>Actinomycetota</taxon>
        <taxon>Actinomycetes</taxon>
        <taxon>Mycobacteriales</taxon>
        <taxon>Mycobacteriaceae</taxon>
        <taxon>Mycolicibacterium</taxon>
    </lineage>
</organism>
<dbReference type="RefSeq" id="WP_140695371.1">
    <property type="nucleotide sequence ID" value="NZ_RCZG01000010.1"/>
</dbReference>